<dbReference type="PANTHER" id="PTHR45458">
    <property type="entry name" value="SHORT-CHAIN DEHYDROGENASE/REDUCTASE SDR"/>
    <property type="match status" value="1"/>
</dbReference>
<dbReference type="InterPro" id="IPR052184">
    <property type="entry name" value="SDR_enzymes"/>
</dbReference>
<dbReference type="SUPFAM" id="SSF51735">
    <property type="entry name" value="NAD(P)-binding Rossmann-fold domains"/>
    <property type="match status" value="1"/>
</dbReference>
<dbReference type="InterPro" id="IPR036291">
    <property type="entry name" value="NAD(P)-bd_dom_sf"/>
</dbReference>
<dbReference type="AlphaFoldDB" id="A0AAW0EG92"/>
<feature type="region of interest" description="Disordered" evidence="1">
    <location>
        <begin position="100"/>
        <end position="202"/>
    </location>
</feature>
<evidence type="ECO:0000313" key="2">
    <source>
        <dbReference type="EMBL" id="KAK7063705.1"/>
    </source>
</evidence>
<gene>
    <name evidence="2" type="ORF">R3P38DRAFT_2756566</name>
</gene>
<sequence length="215" mass="23784">MSSYVVTGASRGIGLEFVKQLSANDKNQVFAVVRNKSKATFLQDLSRKNVTIVEADVTDAKALGLAAAEVAKATGNKLDYLINNAGSSTNPGFTLDQLHQQRQREIQRAIRESNEASPRRRRVPAQHDENVPPATSTSAGPNARSLGQLRRHQRARENRPNPPTEPLSNRARAQRARRERERAEKAAMMDVDDPPPNARNSRVLQVGCQTALFLR</sequence>
<name>A0AAW0EG92_9AGAR</name>
<evidence type="ECO:0000256" key="1">
    <source>
        <dbReference type="SAM" id="MobiDB-lite"/>
    </source>
</evidence>
<dbReference type="GO" id="GO:0016616">
    <property type="term" value="F:oxidoreductase activity, acting on the CH-OH group of donors, NAD or NADP as acceptor"/>
    <property type="evidence" value="ECO:0007669"/>
    <property type="project" value="TreeGrafter"/>
</dbReference>
<dbReference type="Pfam" id="PF00106">
    <property type="entry name" value="adh_short"/>
    <property type="match status" value="1"/>
</dbReference>
<evidence type="ECO:0000313" key="3">
    <source>
        <dbReference type="Proteomes" id="UP001362999"/>
    </source>
</evidence>
<dbReference type="InterPro" id="IPR002347">
    <property type="entry name" value="SDR_fam"/>
</dbReference>
<feature type="compositionally biased region" description="Basic and acidic residues" evidence="1">
    <location>
        <begin position="102"/>
        <end position="118"/>
    </location>
</feature>
<proteinExistence type="predicted"/>
<accession>A0AAW0EG92</accession>
<protein>
    <submittedName>
        <fullName evidence="2">Uncharacterized protein</fullName>
    </submittedName>
</protein>
<keyword evidence="3" id="KW-1185">Reference proteome</keyword>
<dbReference type="Gene3D" id="3.40.50.720">
    <property type="entry name" value="NAD(P)-binding Rossmann-like Domain"/>
    <property type="match status" value="1"/>
</dbReference>
<feature type="compositionally biased region" description="Basic and acidic residues" evidence="1">
    <location>
        <begin position="176"/>
        <end position="187"/>
    </location>
</feature>
<organism evidence="2 3">
    <name type="scientific">Favolaschia claudopus</name>
    <dbReference type="NCBI Taxonomy" id="2862362"/>
    <lineage>
        <taxon>Eukaryota</taxon>
        <taxon>Fungi</taxon>
        <taxon>Dikarya</taxon>
        <taxon>Basidiomycota</taxon>
        <taxon>Agaricomycotina</taxon>
        <taxon>Agaricomycetes</taxon>
        <taxon>Agaricomycetidae</taxon>
        <taxon>Agaricales</taxon>
        <taxon>Marasmiineae</taxon>
        <taxon>Mycenaceae</taxon>
        <taxon>Favolaschia</taxon>
    </lineage>
</organism>
<dbReference type="PRINTS" id="PR00081">
    <property type="entry name" value="GDHRDH"/>
</dbReference>
<dbReference type="PANTHER" id="PTHR45458:SF1">
    <property type="entry name" value="SHORT CHAIN DEHYDROGENASE"/>
    <property type="match status" value="1"/>
</dbReference>
<dbReference type="Proteomes" id="UP001362999">
    <property type="component" value="Unassembled WGS sequence"/>
</dbReference>
<comment type="caution">
    <text evidence="2">The sequence shown here is derived from an EMBL/GenBank/DDBJ whole genome shotgun (WGS) entry which is preliminary data.</text>
</comment>
<reference evidence="2 3" key="1">
    <citation type="journal article" date="2024" name="J Genomics">
        <title>Draft genome sequencing and assembly of Favolaschia claudopus CIRM-BRFM 2984 isolated from oak limbs.</title>
        <authorList>
            <person name="Navarro D."/>
            <person name="Drula E."/>
            <person name="Chaduli D."/>
            <person name="Cazenave R."/>
            <person name="Ahrendt S."/>
            <person name="Wang J."/>
            <person name="Lipzen A."/>
            <person name="Daum C."/>
            <person name="Barry K."/>
            <person name="Grigoriev I.V."/>
            <person name="Favel A."/>
            <person name="Rosso M.N."/>
            <person name="Martin F."/>
        </authorList>
    </citation>
    <scope>NUCLEOTIDE SEQUENCE [LARGE SCALE GENOMIC DNA]</scope>
    <source>
        <strain evidence="2 3">CIRM-BRFM 2984</strain>
    </source>
</reference>
<dbReference type="EMBL" id="JAWWNJ010000001">
    <property type="protein sequence ID" value="KAK7063705.1"/>
    <property type="molecule type" value="Genomic_DNA"/>
</dbReference>